<dbReference type="OrthoDB" id="5988817at2759"/>
<keyword evidence="1" id="KW-1133">Transmembrane helix</keyword>
<dbReference type="PANTHER" id="PTHR21446">
    <property type="entry name" value="DUF3504 DOMAIN-CONTAINING PROTEIN"/>
    <property type="match status" value="1"/>
</dbReference>
<protein>
    <submittedName>
        <fullName evidence="2">Uncharacterized protein</fullName>
    </submittedName>
</protein>
<dbReference type="AlphaFoldDB" id="A0A9W9Z4V1"/>
<evidence type="ECO:0000313" key="2">
    <source>
        <dbReference type="EMBL" id="KAJ7375288.1"/>
    </source>
</evidence>
<dbReference type="Proteomes" id="UP001163046">
    <property type="component" value="Unassembled WGS sequence"/>
</dbReference>
<proteinExistence type="predicted"/>
<evidence type="ECO:0000313" key="3">
    <source>
        <dbReference type="Proteomes" id="UP001163046"/>
    </source>
</evidence>
<accession>A0A9W9Z4V1</accession>
<dbReference type="InterPro" id="IPR052787">
    <property type="entry name" value="MAVS"/>
</dbReference>
<keyword evidence="1" id="KW-0472">Membrane</keyword>
<sequence>MKMMIDDNDDDDEDYDCLKSFYTSVRKKDGLYYKTSSMKSICATIDRFLRSPPHCKQFSIIGYATFTEANKVIDTFVKDLRKTGKVACVVHKKPISKQQLQQLYGRDLLGLFLHAMLVFLWLLVFIYFFLSLSYINILSYPFLKYCNCLFPSSLSIPCP</sequence>
<dbReference type="EMBL" id="MU826826">
    <property type="protein sequence ID" value="KAJ7375288.1"/>
    <property type="molecule type" value="Genomic_DNA"/>
</dbReference>
<evidence type="ECO:0000256" key="1">
    <source>
        <dbReference type="SAM" id="Phobius"/>
    </source>
</evidence>
<organism evidence="2 3">
    <name type="scientific">Desmophyllum pertusum</name>
    <dbReference type="NCBI Taxonomy" id="174260"/>
    <lineage>
        <taxon>Eukaryota</taxon>
        <taxon>Metazoa</taxon>
        <taxon>Cnidaria</taxon>
        <taxon>Anthozoa</taxon>
        <taxon>Hexacorallia</taxon>
        <taxon>Scleractinia</taxon>
        <taxon>Caryophylliina</taxon>
        <taxon>Caryophylliidae</taxon>
        <taxon>Desmophyllum</taxon>
    </lineage>
</organism>
<name>A0A9W9Z4V1_9CNID</name>
<reference evidence="2" key="1">
    <citation type="submission" date="2023-01" db="EMBL/GenBank/DDBJ databases">
        <title>Genome assembly of the deep-sea coral Lophelia pertusa.</title>
        <authorList>
            <person name="Herrera S."/>
            <person name="Cordes E."/>
        </authorList>
    </citation>
    <scope>NUCLEOTIDE SEQUENCE</scope>
    <source>
        <strain evidence="2">USNM1676648</strain>
        <tissue evidence="2">Polyp</tissue>
    </source>
</reference>
<keyword evidence="3" id="KW-1185">Reference proteome</keyword>
<feature type="transmembrane region" description="Helical" evidence="1">
    <location>
        <begin position="108"/>
        <end position="130"/>
    </location>
</feature>
<gene>
    <name evidence="2" type="ORF">OS493_002036</name>
</gene>
<keyword evidence="1" id="KW-0812">Transmembrane</keyword>
<dbReference type="PANTHER" id="PTHR21446:SF12">
    <property type="entry name" value="POTASSIUM CHANNEL TETRAMERIZATION DOMAIN CONTAINING 1"/>
    <property type="match status" value="1"/>
</dbReference>
<comment type="caution">
    <text evidence="2">The sequence shown here is derived from an EMBL/GenBank/DDBJ whole genome shotgun (WGS) entry which is preliminary data.</text>
</comment>